<proteinExistence type="predicted"/>
<gene>
    <name evidence="1" type="ORF">MLD38_006270</name>
</gene>
<dbReference type="Proteomes" id="UP001057402">
    <property type="component" value="Chromosome 3"/>
</dbReference>
<sequence>MADSTMGSDAPPPIPPRNGVNFARPRNFVTKFASHAKETFLPDDPIRQFRGEDHSTFRKAIEYFIPVFEWLPRYNLKLFRFDLLAGVTIASLAIPQGISYAKLGNIPPIVGLYSSFIPPLVYALFGSSRHIAIGTVAASSLLIAETIEVVVSAKDDPQLYLHLVFTAAFVTGVFQLILGFLRLGIFVDFLSHSTITGFMSGTAIIVCLQQLKGVFGLTHFTTKTDVVSVLHAIISNRKEWRWESAIVGICFLTFLLSTRALAKKKPKLFWVSAISPMVVVVVGGFFAYLVHGDKHGIQIVGNLQKGLNPPSIHFLNFQSKYFAAALKAGLLSGTLATAEGIAIGRSYALANNYQTDGNKEMIAFGLMNIVGSFTSCYLTTGPFSKSAVNFNAGARTAMSNVVMALCMMLVLLFLAPLFSYTPIVALSAIIMAAMFGLIEYEEAYRLYKVDKFDFVICMGGFFGVTFVSMDVGLFISVGLSILRALLYIARPSSCKLGALPDSTLYRDIEQYPTATETPGTMVLQLGSPIYFANCSYLKERITRWIRDENDMANSKGSVVENVLLDMGGVTTIDMTGIETLVEIKKTLDIKGIRMGIVNPRVDVLEKMTLSNFVDKAGKECFFISIQDALDYFRFSLVGSQAAKTQQHPDEVL</sequence>
<evidence type="ECO:0000313" key="2">
    <source>
        <dbReference type="Proteomes" id="UP001057402"/>
    </source>
</evidence>
<reference evidence="2" key="1">
    <citation type="journal article" date="2023" name="Front. Plant Sci.">
        <title>Chromosomal-level genome assembly of Melastoma candidum provides insights into trichome evolution.</title>
        <authorList>
            <person name="Zhong Y."/>
            <person name="Wu W."/>
            <person name="Sun C."/>
            <person name="Zou P."/>
            <person name="Liu Y."/>
            <person name="Dai S."/>
            <person name="Zhou R."/>
        </authorList>
    </citation>
    <scope>NUCLEOTIDE SEQUENCE [LARGE SCALE GENOMIC DNA]</scope>
</reference>
<protein>
    <submittedName>
        <fullName evidence="1">Uncharacterized protein</fullName>
    </submittedName>
</protein>
<name>A0ACB9RM00_9MYRT</name>
<dbReference type="EMBL" id="CM042882">
    <property type="protein sequence ID" value="KAI4380040.1"/>
    <property type="molecule type" value="Genomic_DNA"/>
</dbReference>
<evidence type="ECO:0000313" key="1">
    <source>
        <dbReference type="EMBL" id="KAI4380040.1"/>
    </source>
</evidence>
<organism evidence="1 2">
    <name type="scientific">Melastoma candidum</name>
    <dbReference type="NCBI Taxonomy" id="119954"/>
    <lineage>
        <taxon>Eukaryota</taxon>
        <taxon>Viridiplantae</taxon>
        <taxon>Streptophyta</taxon>
        <taxon>Embryophyta</taxon>
        <taxon>Tracheophyta</taxon>
        <taxon>Spermatophyta</taxon>
        <taxon>Magnoliopsida</taxon>
        <taxon>eudicotyledons</taxon>
        <taxon>Gunneridae</taxon>
        <taxon>Pentapetalae</taxon>
        <taxon>rosids</taxon>
        <taxon>malvids</taxon>
        <taxon>Myrtales</taxon>
        <taxon>Melastomataceae</taxon>
        <taxon>Melastomatoideae</taxon>
        <taxon>Melastomateae</taxon>
        <taxon>Melastoma</taxon>
    </lineage>
</organism>
<comment type="caution">
    <text evidence="1">The sequence shown here is derived from an EMBL/GenBank/DDBJ whole genome shotgun (WGS) entry which is preliminary data.</text>
</comment>
<accession>A0ACB9RM00</accession>
<keyword evidence="2" id="KW-1185">Reference proteome</keyword>